<evidence type="ECO:0000313" key="1">
    <source>
        <dbReference type="EMBL" id="SEH88641.1"/>
    </source>
</evidence>
<dbReference type="EMBL" id="CVUD02000211">
    <property type="protein sequence ID" value="SEH88641.1"/>
    <property type="molecule type" value="Genomic_DNA"/>
</dbReference>
<accession>A0A1H6LT37</accession>
<sequence length="34" mass="3616">MKFCVILKDVAGTILADAANDTSTVESRSNFNIA</sequence>
<dbReference type="AlphaFoldDB" id="A0A1H6LT37"/>
<organism evidence="1 2">
    <name type="scientific">Bathymodiolus azoricus thioautotrophic gill symbiont</name>
    <dbReference type="NCBI Taxonomy" id="235205"/>
    <lineage>
        <taxon>Bacteria</taxon>
        <taxon>Pseudomonadati</taxon>
        <taxon>Pseudomonadota</taxon>
        <taxon>Gammaproteobacteria</taxon>
        <taxon>sulfur-oxidizing symbionts</taxon>
    </lineage>
</organism>
<name>A0A1H6LT37_9GAMM</name>
<protein>
    <submittedName>
        <fullName evidence="1">Uncharacterized protein</fullName>
    </submittedName>
</protein>
<proteinExistence type="predicted"/>
<evidence type="ECO:0000313" key="2">
    <source>
        <dbReference type="Proteomes" id="UP000198559"/>
    </source>
</evidence>
<gene>
    <name evidence="1" type="ORF">BAZSYMB_GCONTIG00702_1</name>
</gene>
<reference evidence="2" key="1">
    <citation type="submission" date="2016-06" db="EMBL/GenBank/DDBJ databases">
        <authorList>
            <person name="Petersen J."/>
            <person name="Sayavedra L."/>
        </authorList>
    </citation>
    <scope>NUCLEOTIDE SEQUENCE [LARGE SCALE GENOMIC DNA]</scope>
    <source>
        <strain evidence="2">BazSymB</strain>
    </source>
</reference>
<dbReference type="Proteomes" id="UP000198559">
    <property type="component" value="Unassembled WGS sequence"/>
</dbReference>